<comment type="caution">
    <text evidence="1">The sequence shown here is derived from an EMBL/GenBank/DDBJ whole genome shotgun (WGS) entry which is preliminary data.</text>
</comment>
<dbReference type="OrthoDB" id="2333384at2759"/>
<dbReference type="EMBL" id="JANBTW010000049">
    <property type="protein sequence ID" value="KAJ2675279.1"/>
    <property type="molecule type" value="Genomic_DNA"/>
</dbReference>
<sequence length="423" mass="46204">MLSKGRLQVIPDSPDVFLYGSPRDARCAVITGRIIFTTKTPRPVCSLVARFRPKQEDMLNPAMSVACLSEVTCEVVRDGRIGETCTELPYNPATGQKMWRFTMGVPGNIGESVFTPSAFVAYEIVAELRTAAPLVSWTPFCRLTAYTPIAIKRVPSSDSVWSSVASEPMNVTAVWRNRVELTSISSSRVINDSQDIQISGVVRPLVKGMRLLRAGFELREFASGPFDSVGDNRTRGHTSVKCSHEIGFASSDTSYCQGGDVTIRMEFPATVIQRRAGIVIDQDIQITGCLKVPKAYEGVQYDIATGPIRVTHELAFAISIVDECGQVHNVRLSSVVYVFPLVSPALADLPRYEHSDKDILLAAGRRWSLESVAASSYAAPEYPWSPDHRFFEASLSPPPDYHINSTAIIAGNPAAAQAGSLEQ</sequence>
<evidence type="ECO:0008006" key="3">
    <source>
        <dbReference type="Google" id="ProtNLM"/>
    </source>
</evidence>
<accession>A0A9W8KX04</accession>
<gene>
    <name evidence="1" type="ORF">GGI25_004017</name>
</gene>
<evidence type="ECO:0000313" key="2">
    <source>
        <dbReference type="Proteomes" id="UP001151518"/>
    </source>
</evidence>
<protein>
    <recommendedName>
        <fullName evidence="3">Arrestin C-terminal-like domain-containing protein</fullName>
    </recommendedName>
</protein>
<evidence type="ECO:0000313" key="1">
    <source>
        <dbReference type="EMBL" id="KAJ2675279.1"/>
    </source>
</evidence>
<organism evidence="1 2">
    <name type="scientific">Coemansia spiralis</name>
    <dbReference type="NCBI Taxonomy" id="417178"/>
    <lineage>
        <taxon>Eukaryota</taxon>
        <taxon>Fungi</taxon>
        <taxon>Fungi incertae sedis</taxon>
        <taxon>Zoopagomycota</taxon>
        <taxon>Kickxellomycotina</taxon>
        <taxon>Kickxellomycetes</taxon>
        <taxon>Kickxellales</taxon>
        <taxon>Kickxellaceae</taxon>
        <taxon>Coemansia</taxon>
    </lineage>
</organism>
<name>A0A9W8KX04_9FUNG</name>
<dbReference type="AlphaFoldDB" id="A0A9W8KX04"/>
<proteinExistence type="predicted"/>
<reference evidence="1" key="1">
    <citation type="submission" date="2022-07" db="EMBL/GenBank/DDBJ databases">
        <title>Phylogenomic reconstructions and comparative analyses of Kickxellomycotina fungi.</title>
        <authorList>
            <person name="Reynolds N.K."/>
            <person name="Stajich J.E."/>
            <person name="Barry K."/>
            <person name="Grigoriev I.V."/>
            <person name="Crous P."/>
            <person name="Smith M.E."/>
        </authorList>
    </citation>
    <scope>NUCLEOTIDE SEQUENCE</scope>
    <source>
        <strain evidence="1">NRRL 3115</strain>
    </source>
</reference>
<dbReference type="Proteomes" id="UP001151518">
    <property type="component" value="Unassembled WGS sequence"/>
</dbReference>